<sequence>MSKYIFITSNCELPEADLTNEKIITVNEAKSLGIRPPNWCSWEELGEDIEISYCENEDDSGNLLIHREYGWDEELSCCKDNKYTYMVRCSCDKKRAKQLLDYIKNNHTTGDLYICSIWAGDNVKIMPKEILIDDLNIDYIMRIMDNFNFCLKIKNNF</sequence>
<proteinExistence type="predicted"/>
<comment type="caution">
    <text evidence="1">The sequence shown here is derived from an EMBL/GenBank/DDBJ whole genome shotgun (WGS) entry which is preliminary data.</text>
</comment>
<accession>A0A371J2R7</accession>
<gene>
    <name evidence="1" type="ORF">CHL78_010680</name>
</gene>
<dbReference type="EMBL" id="NOJY02000016">
    <property type="protein sequence ID" value="RDY27079.1"/>
    <property type="molecule type" value="Genomic_DNA"/>
</dbReference>
<evidence type="ECO:0000313" key="1">
    <source>
        <dbReference type="EMBL" id="RDY27079.1"/>
    </source>
</evidence>
<reference evidence="1 2" key="1">
    <citation type="journal article" date="2017" name="Genome Announc.">
        <title>Draft Genome Sequence of Romboutsia weinsteinii sp. nov. Strain CCRI-19649(T) Isolated from Surface Water.</title>
        <authorList>
            <person name="Maheux A.F."/>
            <person name="Boudreau D.K."/>
            <person name="Berube E."/>
            <person name="Boissinot M."/>
            <person name="Cantin P."/>
            <person name="Raymond F."/>
            <person name="Corbeil J."/>
            <person name="Omar R.F."/>
            <person name="Bergeron M.G."/>
        </authorList>
    </citation>
    <scope>NUCLEOTIDE SEQUENCE [LARGE SCALE GENOMIC DNA]</scope>
    <source>
        <strain evidence="1 2">CCRI-19649</strain>
    </source>
</reference>
<dbReference type="RefSeq" id="WP_094367396.1">
    <property type="nucleotide sequence ID" value="NZ_NOJY02000016.1"/>
</dbReference>
<dbReference type="Proteomes" id="UP000215694">
    <property type="component" value="Unassembled WGS sequence"/>
</dbReference>
<evidence type="ECO:0000313" key="2">
    <source>
        <dbReference type="Proteomes" id="UP000215694"/>
    </source>
</evidence>
<dbReference type="AlphaFoldDB" id="A0A371J2R7"/>
<dbReference type="OrthoDB" id="1797524at2"/>
<name>A0A371J2R7_9FIRM</name>
<protein>
    <submittedName>
        <fullName evidence="1">Uncharacterized protein</fullName>
    </submittedName>
</protein>
<keyword evidence="2" id="KW-1185">Reference proteome</keyword>
<organism evidence="1 2">
    <name type="scientific">Romboutsia weinsteinii</name>
    <dbReference type="NCBI Taxonomy" id="2020949"/>
    <lineage>
        <taxon>Bacteria</taxon>
        <taxon>Bacillati</taxon>
        <taxon>Bacillota</taxon>
        <taxon>Clostridia</taxon>
        <taxon>Peptostreptococcales</taxon>
        <taxon>Peptostreptococcaceae</taxon>
        <taxon>Romboutsia</taxon>
    </lineage>
</organism>